<dbReference type="AlphaFoldDB" id="A0AA97ADY5"/>
<accession>A0AA97ADY5</accession>
<name>A0AA97ADY5_9CYAN</name>
<evidence type="ECO:0000313" key="2">
    <source>
        <dbReference type="EMBL" id="WNZ21390.1"/>
    </source>
</evidence>
<dbReference type="RefSeq" id="WP_316429550.1">
    <property type="nucleotide sequence ID" value="NZ_CP053586.1"/>
</dbReference>
<sequence>MSYYDRLTPWCIIRCLPGCQTVMIQRFRKRSEAEAHLKILHQLTPDAVYELVFDLPEPRSDSPADEPITRLPQTPLPIRPRHWPRDF</sequence>
<organism evidence="2">
    <name type="scientific">Leptolyngbya sp. NK1-12</name>
    <dbReference type="NCBI Taxonomy" id="2547451"/>
    <lineage>
        <taxon>Bacteria</taxon>
        <taxon>Bacillati</taxon>
        <taxon>Cyanobacteriota</taxon>
        <taxon>Cyanophyceae</taxon>
        <taxon>Leptolyngbyales</taxon>
        <taxon>Leptolyngbyaceae</taxon>
        <taxon>Leptolyngbya group</taxon>
        <taxon>Leptolyngbya</taxon>
    </lineage>
</organism>
<dbReference type="EMBL" id="CP053586">
    <property type="protein sequence ID" value="WNZ21390.1"/>
    <property type="molecule type" value="Genomic_DNA"/>
</dbReference>
<evidence type="ECO:0000256" key="1">
    <source>
        <dbReference type="SAM" id="MobiDB-lite"/>
    </source>
</evidence>
<gene>
    <name evidence="2" type="ORF">HJG54_14800</name>
</gene>
<reference evidence="2" key="1">
    <citation type="submission" date="2020-05" db="EMBL/GenBank/DDBJ databases">
        <authorList>
            <person name="Zhu T."/>
            <person name="Keshari N."/>
            <person name="Lu X."/>
        </authorList>
    </citation>
    <scope>NUCLEOTIDE SEQUENCE</scope>
    <source>
        <strain evidence="2">NK1-12</strain>
    </source>
</reference>
<feature type="region of interest" description="Disordered" evidence="1">
    <location>
        <begin position="58"/>
        <end position="87"/>
    </location>
</feature>
<proteinExistence type="predicted"/>
<protein>
    <submittedName>
        <fullName evidence="2">Uncharacterized protein</fullName>
    </submittedName>
</protein>